<dbReference type="EMBL" id="GBRH01208894">
    <property type="protein sequence ID" value="JAD89001.1"/>
    <property type="molecule type" value="Transcribed_RNA"/>
</dbReference>
<proteinExistence type="predicted"/>
<sequence length="182" mass="20570">MYRCFIVFVFISLSFNVARNSYYQESYTFVVNHNITGYVLPEYNKLRTTLLQKERTHITGLLDRIKSTWSEKGVTICSDGWSNAHRRSLINFLAISEGGPMFLQAINAEGEVKTKEYIAEKLIAVIEEVGPRNVVQIITANASNCKGAGIIVQQKYDNIFWTPCVHTLNLALKSICAAKMPQ</sequence>
<reference evidence="3" key="1">
    <citation type="submission" date="2014-09" db="EMBL/GenBank/DDBJ databases">
        <authorList>
            <person name="Magalhaes I.L.F."/>
            <person name="Oliveira U."/>
            <person name="Santos F.R."/>
            <person name="Vidigal T.H.D.A."/>
            <person name="Brescovit A.D."/>
            <person name="Santos A.J."/>
        </authorList>
    </citation>
    <scope>NUCLEOTIDE SEQUENCE</scope>
    <source>
        <tissue evidence="3">Shoot tissue taken approximately 20 cm above the soil surface</tissue>
    </source>
</reference>
<evidence type="ECO:0000259" key="2">
    <source>
        <dbReference type="Pfam" id="PF04937"/>
    </source>
</evidence>
<evidence type="ECO:0000256" key="1">
    <source>
        <dbReference type="SAM" id="SignalP"/>
    </source>
</evidence>
<name>A0A0A9DMI9_ARUDO</name>
<dbReference type="PANTHER" id="PTHR32166:SF81">
    <property type="entry name" value="OS06G0658400 PROTEIN"/>
    <property type="match status" value="1"/>
</dbReference>
<dbReference type="Pfam" id="PF04937">
    <property type="entry name" value="DUF659"/>
    <property type="match status" value="1"/>
</dbReference>
<feature type="signal peptide" evidence="1">
    <location>
        <begin position="1"/>
        <end position="20"/>
    </location>
</feature>
<reference evidence="3" key="2">
    <citation type="journal article" date="2015" name="Data Brief">
        <title>Shoot transcriptome of the giant reed, Arundo donax.</title>
        <authorList>
            <person name="Barrero R.A."/>
            <person name="Guerrero F.D."/>
            <person name="Moolhuijzen P."/>
            <person name="Goolsby J.A."/>
            <person name="Tidwell J."/>
            <person name="Bellgard S.E."/>
            <person name="Bellgard M.I."/>
        </authorList>
    </citation>
    <scope>NUCLEOTIDE SEQUENCE</scope>
    <source>
        <tissue evidence="3">Shoot tissue taken approximately 20 cm above the soil surface</tissue>
    </source>
</reference>
<protein>
    <recommendedName>
        <fullName evidence="2">DUF659 domain-containing protein</fullName>
    </recommendedName>
</protein>
<accession>A0A0A9DMI9</accession>
<keyword evidence="1" id="KW-0732">Signal</keyword>
<dbReference type="SUPFAM" id="SSF53098">
    <property type="entry name" value="Ribonuclease H-like"/>
    <property type="match status" value="1"/>
</dbReference>
<dbReference type="InterPro" id="IPR007021">
    <property type="entry name" value="DUF659"/>
</dbReference>
<feature type="chain" id="PRO_5002063943" description="DUF659 domain-containing protein" evidence="1">
    <location>
        <begin position="21"/>
        <end position="182"/>
    </location>
</feature>
<dbReference type="AlphaFoldDB" id="A0A0A9DMI9"/>
<feature type="domain" description="DUF659" evidence="2">
    <location>
        <begin position="41"/>
        <end position="179"/>
    </location>
</feature>
<dbReference type="PANTHER" id="PTHR32166">
    <property type="entry name" value="OSJNBA0013A04.12 PROTEIN"/>
    <property type="match status" value="1"/>
</dbReference>
<organism evidence="3">
    <name type="scientific">Arundo donax</name>
    <name type="common">Giant reed</name>
    <name type="synonym">Donax arundinaceus</name>
    <dbReference type="NCBI Taxonomy" id="35708"/>
    <lineage>
        <taxon>Eukaryota</taxon>
        <taxon>Viridiplantae</taxon>
        <taxon>Streptophyta</taxon>
        <taxon>Embryophyta</taxon>
        <taxon>Tracheophyta</taxon>
        <taxon>Spermatophyta</taxon>
        <taxon>Magnoliopsida</taxon>
        <taxon>Liliopsida</taxon>
        <taxon>Poales</taxon>
        <taxon>Poaceae</taxon>
        <taxon>PACMAD clade</taxon>
        <taxon>Arundinoideae</taxon>
        <taxon>Arundineae</taxon>
        <taxon>Arundo</taxon>
    </lineage>
</organism>
<evidence type="ECO:0000313" key="3">
    <source>
        <dbReference type="EMBL" id="JAD89001.1"/>
    </source>
</evidence>
<dbReference type="InterPro" id="IPR012337">
    <property type="entry name" value="RNaseH-like_sf"/>
</dbReference>